<evidence type="ECO:0000313" key="2">
    <source>
        <dbReference type="EMBL" id="AGW41076.1"/>
    </source>
</evidence>
<feature type="compositionally biased region" description="Basic and acidic residues" evidence="1">
    <location>
        <begin position="93"/>
        <end position="107"/>
    </location>
</feature>
<sequence>MHVQEDLAEVPRLEMDAWAGESLVVLYGPVAASLAGYARTGDVLVVGTDKSGFIHGRVLGSLPVQVAALAVCMVAVIPAVDLRFRAGVVAGIDRHDSAGGGRSDRGSGGDAWRATVAAGAGAPGRAR</sequence>
<dbReference type="EMBL" id="CP006734">
    <property type="protein sequence ID" value="AGW41076.1"/>
    <property type="molecule type" value="Genomic_DNA"/>
</dbReference>
<dbReference type="RefSeq" id="WP_021754522.1">
    <property type="nucleotide sequence ID" value="NC_022438.1"/>
</dbReference>
<name>U3P5L7_LEIXC</name>
<reference evidence="2 3" key="1">
    <citation type="journal article" date="2013" name="Genome Announc.">
        <title>Complete Genome Sequence of Leifsonia xyli subsp. cynodontis Strain DSM46306, a Gram-Positive Bacterial Pathogen of Grasses.</title>
        <authorList>
            <person name="Monteiro-Vitorello C.B."/>
            <person name="Zerillo M.M."/>
            <person name="Van Sluys M.A."/>
            <person name="Camargo L.E."/>
            <person name="Kitajima J.P."/>
        </authorList>
    </citation>
    <scope>NUCLEOTIDE SEQUENCE [LARGE SCALE GENOMIC DNA]</scope>
    <source>
        <strain evidence="2 3">DSM 46306</strain>
    </source>
</reference>
<proteinExistence type="predicted"/>
<dbReference type="PATRIC" id="fig|1389489.3.peg.910"/>
<gene>
    <name evidence="2" type="ORF">O159_09450</name>
</gene>
<accession>U3P5L7</accession>
<dbReference type="InterPro" id="IPR014729">
    <property type="entry name" value="Rossmann-like_a/b/a_fold"/>
</dbReference>
<evidence type="ECO:0000256" key="1">
    <source>
        <dbReference type="SAM" id="MobiDB-lite"/>
    </source>
</evidence>
<dbReference type="Gene3D" id="3.40.50.620">
    <property type="entry name" value="HUPs"/>
    <property type="match status" value="1"/>
</dbReference>
<feature type="region of interest" description="Disordered" evidence="1">
    <location>
        <begin position="93"/>
        <end position="112"/>
    </location>
</feature>
<dbReference type="eggNOG" id="COG0589">
    <property type="taxonomic scope" value="Bacteria"/>
</dbReference>
<organism evidence="2 3">
    <name type="scientific">Leifsonia xyli subsp. cynodontis DSM 46306</name>
    <dbReference type="NCBI Taxonomy" id="1389489"/>
    <lineage>
        <taxon>Bacteria</taxon>
        <taxon>Bacillati</taxon>
        <taxon>Actinomycetota</taxon>
        <taxon>Actinomycetes</taxon>
        <taxon>Micrococcales</taxon>
        <taxon>Microbacteriaceae</taxon>
        <taxon>Leifsonia</taxon>
    </lineage>
</organism>
<protein>
    <submittedName>
        <fullName evidence="2">Uncharacterized protein</fullName>
    </submittedName>
</protein>
<dbReference type="AlphaFoldDB" id="U3P5L7"/>
<evidence type="ECO:0000313" key="3">
    <source>
        <dbReference type="Proteomes" id="UP000016743"/>
    </source>
</evidence>
<dbReference type="SUPFAM" id="SSF52402">
    <property type="entry name" value="Adenine nucleotide alpha hydrolases-like"/>
    <property type="match status" value="1"/>
</dbReference>
<keyword evidence="3" id="KW-1185">Reference proteome</keyword>
<dbReference type="OrthoDB" id="4931198at2"/>
<dbReference type="HOGENOM" id="CLU_1967809_0_0_11"/>
<dbReference type="KEGG" id="lxy:O159_09450"/>
<dbReference type="Proteomes" id="UP000016743">
    <property type="component" value="Chromosome"/>
</dbReference>